<dbReference type="SMART" id="SM00822">
    <property type="entry name" value="PKS_KR"/>
    <property type="match status" value="1"/>
</dbReference>
<evidence type="ECO:0000256" key="1">
    <source>
        <dbReference type="ARBA" id="ARBA00006484"/>
    </source>
</evidence>
<dbReference type="InterPro" id="IPR050259">
    <property type="entry name" value="SDR"/>
</dbReference>
<evidence type="ECO:0000259" key="4">
    <source>
        <dbReference type="SMART" id="SM00822"/>
    </source>
</evidence>
<dbReference type="NCBIfam" id="NF009466">
    <property type="entry name" value="PRK12826.1-2"/>
    <property type="match status" value="1"/>
</dbReference>
<dbReference type="Gene3D" id="3.40.50.720">
    <property type="entry name" value="NAD(P)-binding Rossmann-like Domain"/>
    <property type="match status" value="1"/>
</dbReference>
<dbReference type="SUPFAM" id="SSF51735">
    <property type="entry name" value="NAD(P)-binding Rossmann-fold domains"/>
    <property type="match status" value="1"/>
</dbReference>
<dbReference type="PANTHER" id="PTHR42879">
    <property type="entry name" value="3-OXOACYL-(ACYL-CARRIER-PROTEIN) REDUCTASE"/>
    <property type="match status" value="1"/>
</dbReference>
<dbReference type="InterPro" id="IPR020904">
    <property type="entry name" value="Sc_DH/Rdtase_CS"/>
</dbReference>
<protein>
    <submittedName>
        <fullName evidence="5">NAD(P)-dependent dehydrogenase (Short-subunit alcohol dehydrogenase family)</fullName>
    </submittedName>
</protein>
<keyword evidence="2" id="KW-0560">Oxidoreductase</keyword>
<accession>A0A7Y9JNJ4</accession>
<dbReference type="InterPro" id="IPR036291">
    <property type="entry name" value="NAD(P)-bd_dom_sf"/>
</dbReference>
<dbReference type="InterPro" id="IPR002347">
    <property type="entry name" value="SDR_fam"/>
</dbReference>
<dbReference type="RefSeq" id="WP_179431578.1">
    <property type="nucleotide sequence ID" value="NZ_BAABLC010000007.1"/>
</dbReference>
<proteinExistence type="inferred from homology"/>
<evidence type="ECO:0000313" key="5">
    <source>
        <dbReference type="EMBL" id="NYD53769.1"/>
    </source>
</evidence>
<comment type="caution">
    <text evidence="5">The sequence shown here is derived from an EMBL/GenBank/DDBJ whole genome shotgun (WGS) entry which is preliminary data.</text>
</comment>
<keyword evidence="6" id="KW-1185">Reference proteome</keyword>
<dbReference type="PANTHER" id="PTHR42879:SF2">
    <property type="entry name" value="3-OXOACYL-[ACYL-CARRIER-PROTEIN] REDUCTASE FABG"/>
    <property type="match status" value="1"/>
</dbReference>
<name>A0A7Y9JNJ4_9MICO</name>
<feature type="domain" description="Ketoreductase" evidence="4">
    <location>
        <begin position="7"/>
        <end position="194"/>
    </location>
</feature>
<dbReference type="GO" id="GO:0032787">
    <property type="term" value="P:monocarboxylic acid metabolic process"/>
    <property type="evidence" value="ECO:0007669"/>
    <property type="project" value="UniProtKB-ARBA"/>
</dbReference>
<evidence type="ECO:0000313" key="6">
    <source>
        <dbReference type="Proteomes" id="UP000552045"/>
    </source>
</evidence>
<dbReference type="AlphaFoldDB" id="A0A7Y9JNJ4"/>
<dbReference type="FunFam" id="3.40.50.720:FF:000084">
    <property type="entry name" value="Short-chain dehydrogenase reductase"/>
    <property type="match status" value="1"/>
</dbReference>
<dbReference type="Proteomes" id="UP000552045">
    <property type="component" value="Unassembled WGS sequence"/>
</dbReference>
<evidence type="ECO:0000256" key="3">
    <source>
        <dbReference type="RuleBase" id="RU000363"/>
    </source>
</evidence>
<dbReference type="PRINTS" id="PR00080">
    <property type="entry name" value="SDRFAMILY"/>
</dbReference>
<gene>
    <name evidence="5" type="ORF">BKA02_000824</name>
</gene>
<dbReference type="NCBIfam" id="NF005559">
    <property type="entry name" value="PRK07231.1"/>
    <property type="match status" value="1"/>
</dbReference>
<evidence type="ECO:0000256" key="2">
    <source>
        <dbReference type="ARBA" id="ARBA00023002"/>
    </source>
</evidence>
<organism evidence="5 6">
    <name type="scientific">Microbacterium pseudoresistens</name>
    <dbReference type="NCBI Taxonomy" id="640634"/>
    <lineage>
        <taxon>Bacteria</taxon>
        <taxon>Bacillati</taxon>
        <taxon>Actinomycetota</taxon>
        <taxon>Actinomycetes</taxon>
        <taxon>Micrococcales</taxon>
        <taxon>Microbacteriaceae</taxon>
        <taxon>Microbacterium</taxon>
    </lineage>
</organism>
<dbReference type="EMBL" id="JACCBH010000001">
    <property type="protein sequence ID" value="NYD53769.1"/>
    <property type="molecule type" value="Genomic_DNA"/>
</dbReference>
<dbReference type="PRINTS" id="PR00081">
    <property type="entry name" value="GDHRDH"/>
</dbReference>
<dbReference type="PROSITE" id="PS00061">
    <property type="entry name" value="ADH_SHORT"/>
    <property type="match status" value="1"/>
</dbReference>
<comment type="similarity">
    <text evidence="1 3">Belongs to the short-chain dehydrogenases/reductases (SDR) family.</text>
</comment>
<dbReference type="Pfam" id="PF00106">
    <property type="entry name" value="adh_short"/>
    <property type="match status" value="1"/>
</dbReference>
<reference evidence="5 6" key="1">
    <citation type="submission" date="2020-07" db="EMBL/GenBank/DDBJ databases">
        <title>Sequencing the genomes of 1000 actinobacteria strains.</title>
        <authorList>
            <person name="Klenk H.-P."/>
        </authorList>
    </citation>
    <scope>NUCLEOTIDE SEQUENCE [LARGE SCALE GENOMIC DNA]</scope>
    <source>
        <strain evidence="5 6">DSM 22185</strain>
    </source>
</reference>
<dbReference type="GO" id="GO:0016491">
    <property type="term" value="F:oxidoreductase activity"/>
    <property type="evidence" value="ECO:0007669"/>
    <property type="project" value="UniProtKB-KW"/>
</dbReference>
<sequence length="259" mass="26924">MPDLSGRTAVVTGGGSGIGAATAAMLASYGARVAVGDVSADAGAATVARIADAGGTAVAVEHDVRSLESGRRMVTAVEDALGPIDILVNNAGVSRRVPFLELDEREWDRLMDINVKGVLFTTQAVLPGMVERGWGRVLNMSSVVGKEAYPGFLHYCTSKFAIIGMTQGIAKEFALTGVTVNAVCPGIVETPLHDGVVAQMAEGAGVSRERAWEDFLGSVPMGRPQTPEDVAEMISFLASDKARNITGSAFNVAGGMEVR</sequence>
<dbReference type="InterPro" id="IPR057326">
    <property type="entry name" value="KR_dom"/>
</dbReference>